<dbReference type="EMBL" id="BAABJH010000001">
    <property type="protein sequence ID" value="GAA4882768.1"/>
    <property type="molecule type" value="Genomic_DNA"/>
</dbReference>
<proteinExistence type="predicted"/>
<gene>
    <name evidence="1" type="ORF">GCM10023311_01090</name>
</gene>
<accession>A0ABP9EQD4</accession>
<reference evidence="2" key="1">
    <citation type="journal article" date="2019" name="Int. J. Syst. Evol. Microbiol.">
        <title>The Global Catalogue of Microorganisms (GCM) 10K type strain sequencing project: providing services to taxonomists for standard genome sequencing and annotation.</title>
        <authorList>
            <consortium name="The Broad Institute Genomics Platform"/>
            <consortium name="The Broad Institute Genome Sequencing Center for Infectious Disease"/>
            <person name="Wu L."/>
            <person name="Ma J."/>
        </authorList>
    </citation>
    <scope>NUCLEOTIDE SEQUENCE [LARGE SCALE GENOMIC DNA]</scope>
    <source>
        <strain evidence="2">JCM 18274</strain>
    </source>
</reference>
<evidence type="ECO:0000313" key="2">
    <source>
        <dbReference type="Proteomes" id="UP001500433"/>
    </source>
</evidence>
<evidence type="ECO:0008006" key="3">
    <source>
        <dbReference type="Google" id="ProtNLM"/>
    </source>
</evidence>
<dbReference type="Proteomes" id="UP001500433">
    <property type="component" value="Unassembled WGS sequence"/>
</dbReference>
<keyword evidence="2" id="KW-1185">Reference proteome</keyword>
<dbReference type="RefSeq" id="WP_345271950.1">
    <property type="nucleotide sequence ID" value="NZ_BAABJH010000001.1"/>
</dbReference>
<organism evidence="1 2">
    <name type="scientific">Flaviramulus aquimarinus</name>
    <dbReference type="NCBI Taxonomy" id="1170456"/>
    <lineage>
        <taxon>Bacteria</taxon>
        <taxon>Pseudomonadati</taxon>
        <taxon>Bacteroidota</taxon>
        <taxon>Flavobacteriia</taxon>
        <taxon>Flavobacteriales</taxon>
        <taxon>Flavobacteriaceae</taxon>
        <taxon>Flaviramulus</taxon>
    </lineage>
</organism>
<sequence>MKKIIFLTNYKNLIPQRNNEVEGLKLDIISEALEANDFVTQEMTINTFIASLHKNENIKGVYFYYASSQYPIYKSFIQDILIQITLRGGVLIPELRHFMAHENKNFQELEKVRLDIKSPYGIPVGTYEEGVEILKKVSFPKVIKKSTGFRSRNVKLVQNIDEGKKVLLDLLESNFKYDIDSLYYLYRRLKNKKHYPKKFGKVIIQDFIPDLTHDWKILVLGNLCIGGKRYVRKNDFRASGSKLYEMEEDPPENVLDFAFKCKKKLKCPNASFDISEKDGDLHLLEYQPIHFSLLGGDPDYYFELKNGIWEKHKIVNELELYIGNAISEHIKNLEKKKLP</sequence>
<evidence type="ECO:0000313" key="1">
    <source>
        <dbReference type="EMBL" id="GAA4882768.1"/>
    </source>
</evidence>
<protein>
    <recommendedName>
        <fullName evidence="3">ATP-grasp domain-containing protein</fullName>
    </recommendedName>
</protein>
<name>A0ABP9EQD4_9FLAO</name>
<dbReference type="SUPFAM" id="SSF56059">
    <property type="entry name" value="Glutathione synthetase ATP-binding domain-like"/>
    <property type="match status" value="1"/>
</dbReference>
<comment type="caution">
    <text evidence="1">The sequence shown here is derived from an EMBL/GenBank/DDBJ whole genome shotgun (WGS) entry which is preliminary data.</text>
</comment>